<organism evidence="1 2">
    <name type="scientific">Edwardsiella phage pEt-SU</name>
    <dbReference type="NCBI Taxonomy" id="2562142"/>
    <lineage>
        <taxon>Viruses</taxon>
        <taxon>Duplodnaviria</taxon>
        <taxon>Heunggongvirae</taxon>
        <taxon>Uroviricota</taxon>
        <taxon>Caudoviricetes</taxon>
        <taxon>Chimalliviridae</taxon>
        <taxon>Petsuvirus</taxon>
        <taxon>Petsuvirus pEtSU</taxon>
    </lineage>
</organism>
<protein>
    <submittedName>
        <fullName evidence="1">Uncharacterized protein</fullName>
    </submittedName>
</protein>
<gene>
    <name evidence="1" type="ORF">pETSU_127</name>
</gene>
<dbReference type="Proteomes" id="UP000297195">
    <property type="component" value="Segment"/>
</dbReference>
<sequence>MMYDIPGTVHGGQMTVGGESLQSLDMGSPVVVDVKNVRTTTKLVKTRIRVEACINGLNCSIYVPLRSNFKTKVKQAAVGMGLIDKDAALYFNFIGNTEQLCKNLNVLR</sequence>
<evidence type="ECO:0000313" key="2">
    <source>
        <dbReference type="Proteomes" id="UP000297195"/>
    </source>
</evidence>
<proteinExistence type="predicted"/>
<reference evidence="1 2" key="1">
    <citation type="submission" date="2019-03" db="EMBL/GenBank/DDBJ databases">
        <authorList>
            <person name="Kim S.G."/>
            <person name="Park S.C."/>
        </authorList>
    </citation>
    <scope>NUCLEOTIDE SEQUENCE [LARGE SCALE GENOMIC DNA]</scope>
</reference>
<dbReference type="EMBL" id="MK689364">
    <property type="protein sequence ID" value="QBZ70708.1"/>
    <property type="molecule type" value="Genomic_DNA"/>
</dbReference>
<keyword evidence="2" id="KW-1185">Reference proteome</keyword>
<name>A0A4D6DWW1_9CAUD</name>
<evidence type="ECO:0000313" key="1">
    <source>
        <dbReference type="EMBL" id="QBZ70708.1"/>
    </source>
</evidence>
<accession>A0A4D6DWW1</accession>